<dbReference type="RefSeq" id="WP_113618409.1">
    <property type="nucleotide sequence ID" value="NZ_QFFJ01000002.1"/>
</dbReference>
<name>A0A365XUG1_9BACT</name>
<comment type="caution">
    <text evidence="1">The sequence shown here is derived from an EMBL/GenBank/DDBJ whole genome shotgun (WGS) entry which is preliminary data.</text>
</comment>
<dbReference type="OrthoDB" id="1163283at2"/>
<protein>
    <submittedName>
        <fullName evidence="1">Uncharacterized protein</fullName>
    </submittedName>
</protein>
<dbReference type="Proteomes" id="UP000253410">
    <property type="component" value="Unassembled WGS sequence"/>
</dbReference>
<evidence type="ECO:0000313" key="1">
    <source>
        <dbReference type="EMBL" id="RBL89661.1"/>
    </source>
</evidence>
<reference evidence="1 2" key="1">
    <citation type="submission" date="2018-05" db="EMBL/GenBank/DDBJ databases">
        <title>Chitinophaga sp. K3CV102501T nov., isolated from isolated from a monsoon evergreen broad-leaved forest soil.</title>
        <authorList>
            <person name="Lv Y."/>
        </authorList>
    </citation>
    <scope>NUCLEOTIDE SEQUENCE [LARGE SCALE GENOMIC DNA]</scope>
    <source>
        <strain evidence="1 2">GDMCC 1.1325</strain>
    </source>
</reference>
<dbReference type="PROSITE" id="PS51257">
    <property type="entry name" value="PROKAR_LIPOPROTEIN"/>
    <property type="match status" value="1"/>
</dbReference>
<proteinExistence type="predicted"/>
<sequence length="186" mass="19950">MKKLILGAVVLASILTACSKKDKNNDDNAPQPVVAGKDSLTVYKDLEFDNSGASQTLGVAFSTKEGKMYNRTNLPKDGKSIDLVYAGVDPAGLFFSSPDAKQLTFDNATTTLVMNLPSADVYDPAKFDTLSHGSALNNLAVKQDGQVFPMTYKGVVLFRNAAGKNGVIKITYIDAQRIQATIKVQP</sequence>
<organism evidence="1 2">
    <name type="scientific">Chitinophaga flava</name>
    <dbReference type="NCBI Taxonomy" id="2259036"/>
    <lineage>
        <taxon>Bacteria</taxon>
        <taxon>Pseudomonadati</taxon>
        <taxon>Bacteroidota</taxon>
        <taxon>Chitinophagia</taxon>
        <taxon>Chitinophagales</taxon>
        <taxon>Chitinophagaceae</taxon>
        <taxon>Chitinophaga</taxon>
    </lineage>
</organism>
<dbReference type="EMBL" id="QFFJ01000002">
    <property type="protein sequence ID" value="RBL89661.1"/>
    <property type="molecule type" value="Genomic_DNA"/>
</dbReference>
<gene>
    <name evidence="1" type="ORF">DF182_24480</name>
</gene>
<accession>A0A365XUG1</accession>
<keyword evidence="2" id="KW-1185">Reference proteome</keyword>
<evidence type="ECO:0000313" key="2">
    <source>
        <dbReference type="Proteomes" id="UP000253410"/>
    </source>
</evidence>
<dbReference type="AlphaFoldDB" id="A0A365XUG1"/>